<evidence type="ECO:0000313" key="2">
    <source>
        <dbReference type="EMBL" id="QSX78715.1"/>
    </source>
</evidence>
<reference evidence="2 3" key="1">
    <citation type="submission" date="2021-03" db="EMBL/GenBank/DDBJ databases">
        <title>Lysobacter sp. nov. isolated from soil of gangwondo yeongwol, south Korea.</title>
        <authorList>
            <person name="Kim K.R."/>
            <person name="Kim K.H."/>
            <person name="Jeon C.O."/>
        </authorList>
    </citation>
    <scope>NUCLEOTIDE SEQUENCE [LARGE SCALE GENOMIC DNA]</scope>
    <source>
        <strain evidence="2 3">R19</strain>
    </source>
</reference>
<feature type="chain" id="PRO_5037110273" evidence="1">
    <location>
        <begin position="25"/>
        <end position="240"/>
    </location>
</feature>
<sequence>MSIQSHPWCFVAALLLMPSGAALAQSATLHQCANGTATQPRACAATGWVTGNINKKSGHYAESQSVPFRLVLSGYTPGSTGNTVTLEWDTTDGGRHAYDYLTSFDRTELLVMGNNPCSGVAGCSLGTFTTFPIPLDPQVAFAGVTQVPGVFVLFGSTITAVSGYTFIGDYSGRSSVQITLTFTANQASSVLAWGGHLAAQVDWSQGQAASNVNGSFQTRLYQTSGRSQGNQARSISGVTP</sequence>
<proteinExistence type="predicted"/>
<dbReference type="Proteomes" id="UP000639274">
    <property type="component" value="Chromosome"/>
</dbReference>
<dbReference type="AlphaFoldDB" id="A0A975AT75"/>
<accession>A0A975AT75</accession>
<dbReference type="RefSeq" id="WP_200615538.1">
    <property type="nucleotide sequence ID" value="NZ_CP071518.1"/>
</dbReference>
<feature type="signal peptide" evidence="1">
    <location>
        <begin position="1"/>
        <end position="24"/>
    </location>
</feature>
<dbReference type="EMBL" id="CP071518">
    <property type="protein sequence ID" value="QSX78715.1"/>
    <property type="molecule type" value="Genomic_DNA"/>
</dbReference>
<keyword evidence="3" id="KW-1185">Reference proteome</keyword>
<gene>
    <name evidence="2" type="ORF">I8J32_001885</name>
</gene>
<protein>
    <submittedName>
        <fullName evidence="2">Uncharacterized protein</fullName>
    </submittedName>
</protein>
<evidence type="ECO:0000256" key="1">
    <source>
        <dbReference type="SAM" id="SignalP"/>
    </source>
</evidence>
<organism evidence="2 3">
    <name type="scientific">Agrilutibacter solisilvae</name>
    <dbReference type="NCBI Taxonomy" id="2763317"/>
    <lineage>
        <taxon>Bacteria</taxon>
        <taxon>Pseudomonadati</taxon>
        <taxon>Pseudomonadota</taxon>
        <taxon>Gammaproteobacteria</taxon>
        <taxon>Lysobacterales</taxon>
        <taxon>Lysobacteraceae</taxon>
        <taxon>Agrilutibacter</taxon>
    </lineage>
</organism>
<name>A0A975AT75_9GAMM</name>
<evidence type="ECO:0000313" key="3">
    <source>
        <dbReference type="Proteomes" id="UP000639274"/>
    </source>
</evidence>
<keyword evidence="1" id="KW-0732">Signal</keyword>
<dbReference type="KEGG" id="lsf:I8J32_001885"/>